<dbReference type="EMBL" id="KI894020">
    <property type="protein sequence ID" value="OCF26596.1"/>
    <property type="molecule type" value="Genomic_DNA"/>
</dbReference>
<protein>
    <submittedName>
        <fullName evidence="2">Uncharacterized protein</fullName>
    </submittedName>
</protein>
<reference evidence="2" key="2">
    <citation type="submission" date="2014-01" db="EMBL/GenBank/DDBJ databases">
        <title>Evolution of pathogenesis and genome organization in the Tremellales.</title>
        <authorList>
            <person name="Cuomo C."/>
            <person name="Litvintseva A."/>
            <person name="Heitman J."/>
            <person name="Chen Y."/>
            <person name="Sun S."/>
            <person name="Springer D."/>
            <person name="Dromer F."/>
            <person name="Young S."/>
            <person name="Zeng Q."/>
            <person name="Chapman S."/>
            <person name="Gujja S."/>
            <person name="Saif S."/>
            <person name="Birren B."/>
        </authorList>
    </citation>
    <scope>NUCLEOTIDE SEQUENCE</scope>
    <source>
        <strain evidence="2">CBS 10118</strain>
    </source>
</reference>
<dbReference type="AlphaFoldDB" id="A0A1B9G6E3"/>
<reference evidence="2" key="1">
    <citation type="submission" date="2013-07" db="EMBL/GenBank/DDBJ databases">
        <title>The Genome Sequence of Cryptococcus bestiolae CBS10118.</title>
        <authorList>
            <consortium name="The Broad Institute Genome Sequencing Platform"/>
            <person name="Cuomo C."/>
            <person name="Litvintseva A."/>
            <person name="Chen Y."/>
            <person name="Heitman J."/>
            <person name="Sun S."/>
            <person name="Springer D."/>
            <person name="Dromer F."/>
            <person name="Young S.K."/>
            <person name="Zeng Q."/>
            <person name="Gargeya S."/>
            <person name="Fitzgerald M."/>
            <person name="Abouelleil A."/>
            <person name="Alvarado L."/>
            <person name="Berlin A.M."/>
            <person name="Chapman S.B."/>
            <person name="Dewar J."/>
            <person name="Goldberg J."/>
            <person name="Griggs A."/>
            <person name="Gujja S."/>
            <person name="Hansen M."/>
            <person name="Howarth C."/>
            <person name="Imamovic A."/>
            <person name="Larimer J."/>
            <person name="McCowan C."/>
            <person name="Murphy C."/>
            <person name="Pearson M."/>
            <person name="Priest M."/>
            <person name="Roberts A."/>
            <person name="Saif S."/>
            <person name="Shea T."/>
            <person name="Sykes S."/>
            <person name="Wortman J."/>
            <person name="Nusbaum C."/>
            <person name="Birren B."/>
        </authorList>
    </citation>
    <scope>NUCLEOTIDE SEQUENCE [LARGE SCALE GENOMIC DNA]</scope>
    <source>
        <strain evidence="2">CBS 10118</strain>
    </source>
</reference>
<evidence type="ECO:0000256" key="1">
    <source>
        <dbReference type="SAM" id="MobiDB-lite"/>
    </source>
</evidence>
<accession>A0A1B9G6E3</accession>
<proteinExistence type="predicted"/>
<feature type="compositionally biased region" description="Low complexity" evidence="1">
    <location>
        <begin position="41"/>
        <end position="58"/>
    </location>
</feature>
<evidence type="ECO:0000313" key="2">
    <source>
        <dbReference type="EMBL" id="OCF26596.1"/>
    </source>
</evidence>
<sequence>MADANDLYKDDLYGDLDLEDLDATQLEELVEPPELDPAPAPVAAGSSSVAAQPQPAQATSGLNQVPAGDFSGYNQQQQQNDVNPDQAALDRIRPSDMPDEGLVFSFLYS</sequence>
<organism evidence="2">
    <name type="scientific">Kwoniella bestiolae CBS 10118</name>
    <dbReference type="NCBI Taxonomy" id="1296100"/>
    <lineage>
        <taxon>Eukaryota</taxon>
        <taxon>Fungi</taxon>
        <taxon>Dikarya</taxon>
        <taxon>Basidiomycota</taxon>
        <taxon>Agaricomycotina</taxon>
        <taxon>Tremellomycetes</taxon>
        <taxon>Tremellales</taxon>
        <taxon>Cryptococcaceae</taxon>
        <taxon>Kwoniella</taxon>
    </lineage>
</organism>
<gene>
    <name evidence="2" type="ORF">I302_04282</name>
</gene>
<dbReference type="VEuPathDB" id="FungiDB:I302_04282"/>
<dbReference type="STRING" id="1296100.A0A1B9G6E3"/>
<name>A0A1B9G6E3_9TREE</name>
<feature type="region of interest" description="Disordered" evidence="1">
    <location>
        <begin position="31"/>
        <end position="98"/>
    </location>
</feature>